<dbReference type="InterPro" id="IPR004358">
    <property type="entry name" value="Sig_transdc_His_kin-like_C"/>
</dbReference>
<dbReference type="RefSeq" id="WP_108105080.1">
    <property type="nucleotide sequence ID" value="NZ_QASN01000003.1"/>
</dbReference>
<dbReference type="EC" id="2.7.13.3" evidence="3"/>
<dbReference type="GO" id="GO:0005886">
    <property type="term" value="C:plasma membrane"/>
    <property type="evidence" value="ECO:0007669"/>
    <property type="project" value="UniProtKB-SubCell"/>
</dbReference>
<keyword evidence="5" id="KW-0597">Phosphoprotein</keyword>
<dbReference type="InterPro" id="IPR036097">
    <property type="entry name" value="HisK_dim/P_sf"/>
</dbReference>
<comment type="catalytic activity">
    <reaction evidence="1">
        <text>ATP + protein L-histidine = ADP + protein N-phospho-L-histidine.</text>
        <dbReference type="EC" id="2.7.13.3"/>
    </reaction>
</comment>
<evidence type="ECO:0000256" key="8">
    <source>
        <dbReference type="ARBA" id="ARBA00022777"/>
    </source>
</evidence>
<dbReference type="Pfam" id="PF00512">
    <property type="entry name" value="HisKA"/>
    <property type="match status" value="1"/>
</dbReference>
<dbReference type="Gene3D" id="3.30.565.10">
    <property type="entry name" value="Histidine kinase-like ATPase, C-terminal domain"/>
    <property type="match status" value="1"/>
</dbReference>
<evidence type="ECO:0000313" key="13">
    <source>
        <dbReference type="EMBL" id="PTU76019.1"/>
    </source>
</evidence>
<dbReference type="GO" id="GO:0005524">
    <property type="term" value="F:ATP binding"/>
    <property type="evidence" value="ECO:0007669"/>
    <property type="project" value="UniProtKB-KW"/>
</dbReference>
<feature type="domain" description="Histidine kinase" evidence="11">
    <location>
        <begin position="315"/>
        <end position="533"/>
    </location>
</feature>
<dbReference type="SMART" id="SM00388">
    <property type="entry name" value="HisKA"/>
    <property type="match status" value="1"/>
</dbReference>
<dbReference type="InterPro" id="IPR036890">
    <property type="entry name" value="HATPase_C_sf"/>
</dbReference>
<dbReference type="SUPFAM" id="SSF158472">
    <property type="entry name" value="HAMP domain-like"/>
    <property type="match status" value="1"/>
</dbReference>
<keyword evidence="14" id="KW-1185">Reference proteome</keyword>
<sequence length="534" mass="59830">MNSIFLRIYGGMLAALVLVAMLGAGAVEMVNEKRTHQHRERLANGTFRLMADNLEHQSPIERRRALVLWGRLLGLQLELHPLEILGLDSTTRNRLFAGQIAVRELGAHSVRVYALVSETEKLVLTSDVEQISEQLARATIYLLIDELVRYPRDEQPARLAELKQDKGFGFDLRLVTLQEANLDQDQRRRVEDGDTVMALGRGGDAVHVFAGIAGTPWVLELGPLYQMNPYPPQVLILIGVLGLTLIGLIVYLLVRQLERRLAALEKAATRISRGRLEVRAPVDSADSVGRLALAFNAMTEHLQRSLGIQREMVRAVSHELRTPVARLRFGLEMLGDAESDTARDKYMTGMDNDIQELDRLLDEMLTYARLEQGAPALDFQPVDLNALIDQVMVELAPLRAQVNLLRGEYSDPPGALAVLTEAEPRYLQRALQNLVSNALRHAESRVWVSCWVGPKRCRLTVEDDGPGVPEEDRERIFRPFIRLDDSRTRASGGHGLGLSIVRRIIYWHNGKIEVSRSAALGGASFSLVWPRQQQ</sequence>
<evidence type="ECO:0000256" key="9">
    <source>
        <dbReference type="ARBA" id="ARBA00022840"/>
    </source>
</evidence>
<dbReference type="PROSITE" id="PS50885">
    <property type="entry name" value="HAMP"/>
    <property type="match status" value="1"/>
</dbReference>
<evidence type="ECO:0000256" key="1">
    <source>
        <dbReference type="ARBA" id="ARBA00000085"/>
    </source>
</evidence>
<comment type="caution">
    <text evidence="13">The sequence shown here is derived from an EMBL/GenBank/DDBJ whole genome shotgun (WGS) entry which is preliminary data.</text>
</comment>
<feature type="domain" description="HAMP" evidence="12">
    <location>
        <begin position="255"/>
        <end position="307"/>
    </location>
</feature>
<evidence type="ECO:0000256" key="3">
    <source>
        <dbReference type="ARBA" id="ARBA00012438"/>
    </source>
</evidence>
<keyword evidence="4" id="KW-1003">Cell membrane</keyword>
<evidence type="ECO:0000259" key="12">
    <source>
        <dbReference type="PROSITE" id="PS50885"/>
    </source>
</evidence>
<protein>
    <recommendedName>
        <fullName evidence="3">histidine kinase</fullName>
        <ecNumber evidence="3">2.7.13.3</ecNumber>
    </recommendedName>
</protein>
<keyword evidence="9" id="KW-0067">ATP-binding</keyword>
<keyword evidence="6" id="KW-0808">Transferase</keyword>
<dbReference type="SUPFAM" id="SSF47384">
    <property type="entry name" value="Homodimeric domain of signal transducing histidine kinase"/>
    <property type="match status" value="1"/>
</dbReference>
<keyword evidence="10" id="KW-0812">Transmembrane</keyword>
<dbReference type="Pfam" id="PF02518">
    <property type="entry name" value="HATPase_c"/>
    <property type="match status" value="1"/>
</dbReference>
<keyword evidence="8 13" id="KW-0418">Kinase</keyword>
<dbReference type="SUPFAM" id="SSF55874">
    <property type="entry name" value="ATPase domain of HSP90 chaperone/DNA topoisomerase II/histidine kinase"/>
    <property type="match status" value="1"/>
</dbReference>
<keyword evidence="7" id="KW-0547">Nucleotide-binding</keyword>
<dbReference type="SMART" id="SM00387">
    <property type="entry name" value="HATPase_c"/>
    <property type="match status" value="1"/>
</dbReference>
<dbReference type="PROSITE" id="PS50109">
    <property type="entry name" value="HIS_KIN"/>
    <property type="match status" value="1"/>
</dbReference>
<dbReference type="EMBL" id="QASN01000003">
    <property type="protein sequence ID" value="PTU76019.1"/>
    <property type="molecule type" value="Genomic_DNA"/>
</dbReference>
<dbReference type="CDD" id="cd00082">
    <property type="entry name" value="HisKA"/>
    <property type="match status" value="1"/>
</dbReference>
<evidence type="ECO:0000256" key="2">
    <source>
        <dbReference type="ARBA" id="ARBA00004651"/>
    </source>
</evidence>
<name>A0A2T5PE54_9PSED</name>
<dbReference type="PRINTS" id="PR00344">
    <property type="entry name" value="BCTRLSENSOR"/>
</dbReference>
<dbReference type="GO" id="GO:0000155">
    <property type="term" value="F:phosphorelay sensor kinase activity"/>
    <property type="evidence" value="ECO:0007669"/>
    <property type="project" value="InterPro"/>
</dbReference>
<dbReference type="Pfam" id="PF00672">
    <property type="entry name" value="HAMP"/>
    <property type="match status" value="1"/>
</dbReference>
<feature type="transmembrane region" description="Helical" evidence="10">
    <location>
        <begin position="234"/>
        <end position="254"/>
    </location>
</feature>
<gene>
    <name evidence="13" type="ORF">DBO85_02760</name>
</gene>
<dbReference type="Proteomes" id="UP000244064">
    <property type="component" value="Unassembled WGS sequence"/>
</dbReference>
<dbReference type="SMART" id="SM00304">
    <property type="entry name" value="HAMP"/>
    <property type="match status" value="1"/>
</dbReference>
<evidence type="ECO:0000259" key="11">
    <source>
        <dbReference type="PROSITE" id="PS50109"/>
    </source>
</evidence>
<dbReference type="OrthoDB" id="9804645at2"/>
<dbReference type="Gene3D" id="1.10.287.130">
    <property type="match status" value="1"/>
</dbReference>
<evidence type="ECO:0000313" key="14">
    <source>
        <dbReference type="Proteomes" id="UP000244064"/>
    </source>
</evidence>
<proteinExistence type="predicted"/>
<evidence type="ECO:0000256" key="5">
    <source>
        <dbReference type="ARBA" id="ARBA00022553"/>
    </source>
</evidence>
<dbReference type="InterPro" id="IPR003660">
    <property type="entry name" value="HAMP_dom"/>
</dbReference>
<evidence type="ECO:0000256" key="4">
    <source>
        <dbReference type="ARBA" id="ARBA00022475"/>
    </source>
</evidence>
<keyword evidence="10" id="KW-1133">Transmembrane helix</keyword>
<keyword evidence="10" id="KW-0472">Membrane</keyword>
<dbReference type="InterPro" id="IPR003594">
    <property type="entry name" value="HATPase_dom"/>
</dbReference>
<comment type="subcellular location">
    <subcellularLocation>
        <location evidence="2">Cell membrane</location>
        <topology evidence="2">Multi-pass membrane protein</topology>
    </subcellularLocation>
</comment>
<organism evidence="13 14">
    <name type="scientific">Pseudomonas mangrovi</name>
    <dbReference type="NCBI Taxonomy" id="2161748"/>
    <lineage>
        <taxon>Bacteria</taxon>
        <taxon>Pseudomonadati</taxon>
        <taxon>Pseudomonadota</taxon>
        <taxon>Gammaproteobacteria</taxon>
        <taxon>Pseudomonadales</taxon>
        <taxon>Pseudomonadaceae</taxon>
        <taxon>Pseudomonas</taxon>
    </lineage>
</organism>
<evidence type="ECO:0000256" key="10">
    <source>
        <dbReference type="SAM" id="Phobius"/>
    </source>
</evidence>
<dbReference type="CDD" id="cd06225">
    <property type="entry name" value="HAMP"/>
    <property type="match status" value="1"/>
</dbReference>
<dbReference type="PANTHER" id="PTHR44936:SF10">
    <property type="entry name" value="SENSOR PROTEIN RSTB"/>
    <property type="match status" value="1"/>
</dbReference>
<dbReference type="Gene3D" id="6.10.340.10">
    <property type="match status" value="1"/>
</dbReference>
<dbReference type="PANTHER" id="PTHR44936">
    <property type="entry name" value="SENSOR PROTEIN CREC"/>
    <property type="match status" value="1"/>
</dbReference>
<accession>A0A2T5PE54</accession>
<dbReference type="AlphaFoldDB" id="A0A2T5PE54"/>
<reference evidence="13 14" key="1">
    <citation type="submission" date="2018-04" db="EMBL/GenBank/DDBJ databases">
        <title>Pseudomonas sp. nov., isolated from mangrove soil.</title>
        <authorList>
            <person name="Chen C."/>
        </authorList>
    </citation>
    <scope>NUCLEOTIDE SEQUENCE [LARGE SCALE GENOMIC DNA]</scope>
    <source>
        <strain evidence="13 14">TC-11</strain>
    </source>
</reference>
<dbReference type="InterPro" id="IPR003661">
    <property type="entry name" value="HisK_dim/P_dom"/>
</dbReference>
<dbReference type="InterPro" id="IPR005467">
    <property type="entry name" value="His_kinase_dom"/>
</dbReference>
<dbReference type="InterPro" id="IPR050980">
    <property type="entry name" value="2C_sensor_his_kinase"/>
</dbReference>
<evidence type="ECO:0000256" key="7">
    <source>
        <dbReference type="ARBA" id="ARBA00022741"/>
    </source>
</evidence>
<evidence type="ECO:0000256" key="6">
    <source>
        <dbReference type="ARBA" id="ARBA00022679"/>
    </source>
</evidence>